<feature type="compositionally biased region" description="Basic residues" evidence="1">
    <location>
        <begin position="113"/>
        <end position="123"/>
    </location>
</feature>
<sequence length="337" mass="37926">MRVGFRGTTERPLRPGTQATPSPLTLFGLKQWGTGGLHRPQQNKKEKCKEQCNHKAWPHRPCITLRLVGQRHITSSATANWPPKARTFIVLRQQLIIMGSSARNTKASQLRPKGVRKHPHRPPKGKDTIVLEARFNLNGLIGPNVNLNHQRPRKGKRAFNGHHRSRTLIVPKRTHQGNNGLPVHSEEQVTAKHKITKMETAPAPQQLTAWECPHRPKAPKHGNLLSFTSSTSQLREWGTPDGVYGSEPPDPHTQKNRKHKTLSGALVGQGTPVGRKGANSDYGPEPKEPECPRRPRPRRPCPRRPRPRRPQRPHRIGFYTYPFVQPISGFVFGPVAV</sequence>
<dbReference type="EMBL" id="CAMAPE010000031">
    <property type="protein sequence ID" value="CAH9094696.1"/>
    <property type="molecule type" value="Genomic_DNA"/>
</dbReference>
<evidence type="ECO:0000313" key="2">
    <source>
        <dbReference type="EMBL" id="CAH9094696.1"/>
    </source>
</evidence>
<feature type="region of interest" description="Disordered" evidence="1">
    <location>
        <begin position="234"/>
        <end position="314"/>
    </location>
</feature>
<dbReference type="Proteomes" id="UP001152484">
    <property type="component" value="Unassembled WGS sequence"/>
</dbReference>
<evidence type="ECO:0000256" key="1">
    <source>
        <dbReference type="SAM" id="MobiDB-lite"/>
    </source>
</evidence>
<gene>
    <name evidence="2" type="ORF">CEURO_LOCUS12863</name>
</gene>
<keyword evidence="3" id="KW-1185">Reference proteome</keyword>
<dbReference type="AlphaFoldDB" id="A0A9P0ZD45"/>
<evidence type="ECO:0000313" key="3">
    <source>
        <dbReference type="Proteomes" id="UP001152484"/>
    </source>
</evidence>
<proteinExistence type="predicted"/>
<feature type="compositionally biased region" description="Basic and acidic residues" evidence="1">
    <location>
        <begin position="284"/>
        <end position="293"/>
    </location>
</feature>
<accession>A0A9P0ZD45</accession>
<organism evidence="2 3">
    <name type="scientific">Cuscuta europaea</name>
    <name type="common">European dodder</name>
    <dbReference type="NCBI Taxonomy" id="41803"/>
    <lineage>
        <taxon>Eukaryota</taxon>
        <taxon>Viridiplantae</taxon>
        <taxon>Streptophyta</taxon>
        <taxon>Embryophyta</taxon>
        <taxon>Tracheophyta</taxon>
        <taxon>Spermatophyta</taxon>
        <taxon>Magnoliopsida</taxon>
        <taxon>eudicotyledons</taxon>
        <taxon>Gunneridae</taxon>
        <taxon>Pentapetalae</taxon>
        <taxon>asterids</taxon>
        <taxon>lamiids</taxon>
        <taxon>Solanales</taxon>
        <taxon>Convolvulaceae</taxon>
        <taxon>Cuscuteae</taxon>
        <taxon>Cuscuta</taxon>
        <taxon>Cuscuta subgen. Cuscuta</taxon>
    </lineage>
</organism>
<reference evidence="2" key="1">
    <citation type="submission" date="2022-07" db="EMBL/GenBank/DDBJ databases">
        <authorList>
            <person name="Macas J."/>
            <person name="Novak P."/>
            <person name="Neumann P."/>
        </authorList>
    </citation>
    <scope>NUCLEOTIDE SEQUENCE</scope>
</reference>
<feature type="region of interest" description="Disordered" evidence="1">
    <location>
        <begin position="103"/>
        <end position="126"/>
    </location>
</feature>
<feature type="region of interest" description="Disordered" evidence="1">
    <location>
        <begin position="144"/>
        <end position="182"/>
    </location>
</feature>
<feature type="region of interest" description="Disordered" evidence="1">
    <location>
        <begin position="1"/>
        <end position="22"/>
    </location>
</feature>
<comment type="caution">
    <text evidence="2">The sequence shown here is derived from an EMBL/GenBank/DDBJ whole genome shotgun (WGS) entry which is preliminary data.</text>
</comment>
<feature type="compositionally biased region" description="Basic residues" evidence="1">
    <location>
        <begin position="150"/>
        <end position="166"/>
    </location>
</feature>
<feature type="compositionally biased region" description="Basic residues" evidence="1">
    <location>
        <begin position="294"/>
        <end position="314"/>
    </location>
</feature>
<feature type="non-terminal residue" evidence="2">
    <location>
        <position position="337"/>
    </location>
</feature>
<name>A0A9P0ZD45_CUSEU</name>
<protein>
    <submittedName>
        <fullName evidence="2">Uncharacterized protein</fullName>
    </submittedName>
</protein>